<keyword evidence="3" id="KW-1185">Reference proteome</keyword>
<gene>
    <name evidence="2" type="ORF">DERF_010856</name>
</gene>
<accession>A0A922KYP5</accession>
<name>A0A922KYP5_DERFA</name>
<reference evidence="2" key="1">
    <citation type="submission" date="2013-05" db="EMBL/GenBank/DDBJ databases">
        <authorList>
            <person name="Yim A.K.Y."/>
            <person name="Chan T.F."/>
            <person name="Ji K.M."/>
            <person name="Liu X.Y."/>
            <person name="Zhou J.W."/>
            <person name="Li R.Q."/>
            <person name="Yang K.Y."/>
            <person name="Li J."/>
            <person name="Li M."/>
            <person name="Law P.T.W."/>
            <person name="Wu Y.L."/>
            <person name="Cai Z.L."/>
            <person name="Qin H."/>
            <person name="Bao Y."/>
            <person name="Leung R.K.K."/>
            <person name="Ng P.K.S."/>
            <person name="Zou J."/>
            <person name="Zhong X.J."/>
            <person name="Ran P.X."/>
            <person name="Zhong N.S."/>
            <person name="Liu Z.G."/>
            <person name="Tsui S.K.W."/>
        </authorList>
    </citation>
    <scope>NUCLEOTIDE SEQUENCE</scope>
    <source>
        <strain evidence="2">Derf</strain>
        <tissue evidence="2">Whole organism</tissue>
    </source>
</reference>
<sequence length="113" mass="13357">MMEQILKLIILMSLATIVICQTMVVKIRVLNNIGENSDLIEDFWTQMKIIEILQNQCDDKMVLEEERMIKYGYRDGYIKSVLNNEIYKHVRYEIINHVGNDTNINCQSINLKF</sequence>
<proteinExistence type="predicted"/>
<dbReference type="EMBL" id="ASGP02000005">
    <property type="protein sequence ID" value="KAH9506110.1"/>
    <property type="molecule type" value="Genomic_DNA"/>
</dbReference>
<evidence type="ECO:0000313" key="2">
    <source>
        <dbReference type="EMBL" id="KAH9506110.1"/>
    </source>
</evidence>
<feature type="signal peptide" evidence="1">
    <location>
        <begin position="1"/>
        <end position="20"/>
    </location>
</feature>
<dbReference type="Proteomes" id="UP000790347">
    <property type="component" value="Unassembled WGS sequence"/>
</dbReference>
<reference evidence="2" key="2">
    <citation type="journal article" date="2022" name="Res Sq">
        <title>Comparative Genomics Reveals Insights into the Divergent Evolution of Astigmatic Mites and Household Pest Adaptations.</title>
        <authorList>
            <person name="Xiong Q."/>
            <person name="Wan A.T.-Y."/>
            <person name="Liu X.-Y."/>
            <person name="Fung C.S.-H."/>
            <person name="Xiao X."/>
            <person name="Malainual N."/>
            <person name="Hou J."/>
            <person name="Wang L."/>
            <person name="Wang M."/>
            <person name="Yang K."/>
            <person name="Cui Y."/>
            <person name="Leung E."/>
            <person name="Nong W."/>
            <person name="Shin S.-K."/>
            <person name="Au S."/>
            <person name="Jeong K.Y."/>
            <person name="Chew F.T."/>
            <person name="Hui J."/>
            <person name="Leung T.F."/>
            <person name="Tungtrongchitr A."/>
            <person name="Zhong N."/>
            <person name="Liu Z."/>
            <person name="Tsui S."/>
        </authorList>
    </citation>
    <scope>NUCLEOTIDE SEQUENCE</scope>
    <source>
        <strain evidence="2">Derf</strain>
        <tissue evidence="2">Whole organism</tissue>
    </source>
</reference>
<organism evidence="2 3">
    <name type="scientific">Dermatophagoides farinae</name>
    <name type="common">American house dust mite</name>
    <dbReference type="NCBI Taxonomy" id="6954"/>
    <lineage>
        <taxon>Eukaryota</taxon>
        <taxon>Metazoa</taxon>
        <taxon>Ecdysozoa</taxon>
        <taxon>Arthropoda</taxon>
        <taxon>Chelicerata</taxon>
        <taxon>Arachnida</taxon>
        <taxon>Acari</taxon>
        <taxon>Acariformes</taxon>
        <taxon>Sarcoptiformes</taxon>
        <taxon>Astigmata</taxon>
        <taxon>Psoroptidia</taxon>
        <taxon>Analgoidea</taxon>
        <taxon>Pyroglyphidae</taxon>
        <taxon>Dermatophagoidinae</taxon>
        <taxon>Dermatophagoides</taxon>
    </lineage>
</organism>
<protein>
    <submittedName>
        <fullName evidence="2">Uncharacterized protein</fullName>
    </submittedName>
</protein>
<dbReference type="AlphaFoldDB" id="A0A922KYP5"/>
<evidence type="ECO:0000256" key="1">
    <source>
        <dbReference type="SAM" id="SignalP"/>
    </source>
</evidence>
<evidence type="ECO:0000313" key="3">
    <source>
        <dbReference type="Proteomes" id="UP000790347"/>
    </source>
</evidence>
<comment type="caution">
    <text evidence="2">The sequence shown here is derived from an EMBL/GenBank/DDBJ whole genome shotgun (WGS) entry which is preliminary data.</text>
</comment>
<feature type="chain" id="PRO_5037226395" evidence="1">
    <location>
        <begin position="21"/>
        <end position="113"/>
    </location>
</feature>
<keyword evidence="1" id="KW-0732">Signal</keyword>